<feature type="transmembrane region" description="Helical" evidence="6">
    <location>
        <begin position="456"/>
        <end position="474"/>
    </location>
</feature>
<evidence type="ECO:0000256" key="5">
    <source>
        <dbReference type="SAM" id="MobiDB-lite"/>
    </source>
</evidence>
<feature type="transmembrane region" description="Helical" evidence="6">
    <location>
        <begin position="94"/>
        <end position="110"/>
    </location>
</feature>
<feature type="transmembrane region" description="Helical" evidence="6">
    <location>
        <begin position="187"/>
        <end position="208"/>
    </location>
</feature>
<evidence type="ECO:0000256" key="6">
    <source>
        <dbReference type="SAM" id="Phobius"/>
    </source>
</evidence>
<dbReference type="GO" id="GO:0005886">
    <property type="term" value="C:plasma membrane"/>
    <property type="evidence" value="ECO:0007669"/>
    <property type="project" value="TreeGrafter"/>
</dbReference>
<dbReference type="InterPro" id="IPR036259">
    <property type="entry name" value="MFS_trans_sf"/>
</dbReference>
<evidence type="ECO:0000313" key="9">
    <source>
        <dbReference type="Proteomes" id="UP000623467"/>
    </source>
</evidence>
<dbReference type="CDD" id="cd17502">
    <property type="entry name" value="MFS_Azr1_MDR_like"/>
    <property type="match status" value="1"/>
</dbReference>
<keyword evidence="9" id="KW-1185">Reference proteome</keyword>
<feature type="transmembrane region" description="Helical" evidence="6">
    <location>
        <begin position="295"/>
        <end position="315"/>
    </location>
</feature>
<evidence type="ECO:0000313" key="8">
    <source>
        <dbReference type="EMBL" id="KAF7348376.1"/>
    </source>
</evidence>
<dbReference type="Gene3D" id="1.20.1250.20">
    <property type="entry name" value="MFS general substrate transporter like domains"/>
    <property type="match status" value="1"/>
</dbReference>
<evidence type="ECO:0000259" key="7">
    <source>
        <dbReference type="PROSITE" id="PS50850"/>
    </source>
</evidence>
<evidence type="ECO:0000256" key="3">
    <source>
        <dbReference type="ARBA" id="ARBA00022989"/>
    </source>
</evidence>
<accession>A0A8H6XXJ0</accession>
<dbReference type="Gene3D" id="1.20.1720.10">
    <property type="entry name" value="Multidrug resistance protein D"/>
    <property type="match status" value="1"/>
</dbReference>
<feature type="transmembrane region" description="Helical" evidence="6">
    <location>
        <begin position="130"/>
        <end position="149"/>
    </location>
</feature>
<evidence type="ECO:0000256" key="4">
    <source>
        <dbReference type="ARBA" id="ARBA00023136"/>
    </source>
</evidence>
<dbReference type="PROSITE" id="PS50850">
    <property type="entry name" value="MFS"/>
    <property type="match status" value="1"/>
</dbReference>
<feature type="transmembrane region" description="Helical" evidence="6">
    <location>
        <begin position="327"/>
        <end position="345"/>
    </location>
</feature>
<proteinExistence type="predicted"/>
<feature type="transmembrane region" description="Helical" evidence="6">
    <location>
        <begin position="161"/>
        <end position="181"/>
    </location>
</feature>
<evidence type="ECO:0000256" key="1">
    <source>
        <dbReference type="ARBA" id="ARBA00004141"/>
    </source>
</evidence>
<dbReference type="EMBL" id="JACAZH010000017">
    <property type="protein sequence ID" value="KAF7348376.1"/>
    <property type="molecule type" value="Genomic_DNA"/>
</dbReference>
<reference evidence="8" key="1">
    <citation type="submission" date="2020-05" db="EMBL/GenBank/DDBJ databases">
        <title>Mycena genomes resolve the evolution of fungal bioluminescence.</title>
        <authorList>
            <person name="Tsai I.J."/>
        </authorList>
    </citation>
    <scope>NUCLEOTIDE SEQUENCE</scope>
    <source>
        <strain evidence="8">160909Yilan</strain>
    </source>
</reference>
<feature type="compositionally biased region" description="Low complexity" evidence="5">
    <location>
        <begin position="40"/>
        <end position="51"/>
    </location>
</feature>
<evidence type="ECO:0000256" key="2">
    <source>
        <dbReference type="ARBA" id="ARBA00022692"/>
    </source>
</evidence>
<dbReference type="PANTHER" id="PTHR23501:SF198">
    <property type="entry name" value="AZOLE RESISTANCE PROTEIN 1-RELATED"/>
    <property type="match status" value="1"/>
</dbReference>
<dbReference type="Proteomes" id="UP000623467">
    <property type="component" value="Unassembled WGS sequence"/>
</dbReference>
<dbReference type="InterPro" id="IPR020846">
    <property type="entry name" value="MFS_dom"/>
</dbReference>
<feature type="transmembrane region" description="Helical" evidence="6">
    <location>
        <begin position="405"/>
        <end position="422"/>
    </location>
</feature>
<feature type="transmembrane region" description="Helical" evidence="6">
    <location>
        <begin position="220"/>
        <end position="242"/>
    </location>
</feature>
<dbReference type="AlphaFoldDB" id="A0A8H6XXJ0"/>
<keyword evidence="2 6" id="KW-0812">Transmembrane</keyword>
<feature type="domain" description="Major facilitator superfamily (MFS) profile" evidence="7">
    <location>
        <begin position="97"/>
        <end position="576"/>
    </location>
</feature>
<keyword evidence="3 6" id="KW-1133">Transmembrane helix</keyword>
<feature type="transmembrane region" description="Helical" evidence="6">
    <location>
        <begin position="365"/>
        <end position="385"/>
    </location>
</feature>
<gene>
    <name evidence="8" type="ORF">MSAN_01791600</name>
</gene>
<name>A0A8H6XXJ0_9AGAR</name>
<organism evidence="8 9">
    <name type="scientific">Mycena sanguinolenta</name>
    <dbReference type="NCBI Taxonomy" id="230812"/>
    <lineage>
        <taxon>Eukaryota</taxon>
        <taxon>Fungi</taxon>
        <taxon>Dikarya</taxon>
        <taxon>Basidiomycota</taxon>
        <taxon>Agaricomycotina</taxon>
        <taxon>Agaricomycetes</taxon>
        <taxon>Agaricomycetidae</taxon>
        <taxon>Agaricales</taxon>
        <taxon>Marasmiineae</taxon>
        <taxon>Mycenaceae</taxon>
        <taxon>Mycena</taxon>
    </lineage>
</organism>
<dbReference type="OrthoDB" id="10021397at2759"/>
<comment type="caution">
    <text evidence="8">The sequence shown here is derived from an EMBL/GenBank/DDBJ whole genome shotgun (WGS) entry which is preliminary data.</text>
</comment>
<protein>
    <submittedName>
        <fullName evidence="8">Major facilitator transporter-like protein</fullName>
    </submittedName>
</protein>
<feature type="region of interest" description="Disordered" evidence="5">
    <location>
        <begin position="547"/>
        <end position="576"/>
    </location>
</feature>
<comment type="subcellular location">
    <subcellularLocation>
        <location evidence="1">Membrane</location>
        <topology evidence="1">Multi-pass membrane protein</topology>
    </subcellularLocation>
</comment>
<dbReference type="PRINTS" id="PR01036">
    <property type="entry name" value="TCRTETB"/>
</dbReference>
<dbReference type="Pfam" id="PF07690">
    <property type="entry name" value="MFS_1"/>
    <property type="match status" value="1"/>
</dbReference>
<feature type="compositionally biased region" description="Basic and acidic residues" evidence="5">
    <location>
        <begin position="567"/>
        <end position="576"/>
    </location>
</feature>
<dbReference type="PANTHER" id="PTHR23501">
    <property type="entry name" value="MAJOR FACILITATOR SUPERFAMILY"/>
    <property type="match status" value="1"/>
</dbReference>
<keyword evidence="4 6" id="KW-0472">Membrane</keyword>
<feature type="transmembrane region" description="Helical" evidence="6">
    <location>
        <begin position="429"/>
        <end position="450"/>
    </location>
</feature>
<dbReference type="SUPFAM" id="SSF103473">
    <property type="entry name" value="MFS general substrate transporter"/>
    <property type="match status" value="1"/>
</dbReference>
<feature type="region of interest" description="Disordered" evidence="5">
    <location>
        <begin position="32"/>
        <end position="64"/>
    </location>
</feature>
<sequence length="576" mass="61916">MSPNPTFRLSLIPSPSEQSLASSIFASQQDLAIPPPVTSPKPASKSASKPSSPQPPSSPKPASLQHDVFEKQQNEKGLAALVADADTYLTGKKLVLVFIAMLLSLFLIALDETILSTALPTIASDFDAFALQGWVATAFLLSQTVFILFYGQMLSIFPAKWVLISAIMIFEAGSLVCGLANGINQLIAGRTIGGLGAAGMIVAMIQVISQATRLEDRPRLFGIFGAVFGLSSVIGPLIGGAFTDKLSWRWCFFINLPLGAVSIVGVTFLLKSAPPLGADPAKRTYRDIFRQTLRLDYVGATLVAGAITSLELSLQWGGNTKPWNDKAVIICFVVSAALGGIYVGWEAWLGETAMTPTTIFKSGSIWAILVYAFLGRFSLFVFSYYVPIYYQAAHHHSATRSGLDLLPFMLGTVFAVIVSGQISTKIGRYWLFLVMAPMFLAVGSGLLYTLTPSTPNWHVIIFQILSGIGVGMGMQNIIVAMQVEFADDPGLLAQATSMASFAPLAKYLRQFAPDAPALVVEESPLAIYTALPCRDDPRCGEELHGIAADGVHPQRPGRRARAAGHFVHPESQDREV</sequence>
<dbReference type="InterPro" id="IPR011701">
    <property type="entry name" value="MFS"/>
</dbReference>
<feature type="transmembrane region" description="Helical" evidence="6">
    <location>
        <begin position="254"/>
        <end position="274"/>
    </location>
</feature>
<dbReference type="GO" id="GO:0022857">
    <property type="term" value="F:transmembrane transporter activity"/>
    <property type="evidence" value="ECO:0007669"/>
    <property type="project" value="InterPro"/>
</dbReference>